<evidence type="ECO:0000259" key="5">
    <source>
        <dbReference type="Pfam" id="PF02775"/>
    </source>
</evidence>
<gene>
    <name evidence="7" type="ORF">GCM10011487_13020</name>
</gene>
<keyword evidence="8" id="KW-1185">Reference proteome</keyword>
<evidence type="ECO:0000259" key="4">
    <source>
        <dbReference type="Pfam" id="PF00205"/>
    </source>
</evidence>
<evidence type="ECO:0000259" key="6">
    <source>
        <dbReference type="Pfam" id="PF02776"/>
    </source>
</evidence>
<protein>
    <submittedName>
        <fullName evidence="7">Pyruvate oxidase</fullName>
    </submittedName>
</protein>
<dbReference type="AlphaFoldDB" id="A0A829Y9M3"/>
<dbReference type="SUPFAM" id="SSF52518">
    <property type="entry name" value="Thiamin diphosphate-binding fold (THDP-binding)"/>
    <property type="match status" value="2"/>
</dbReference>
<comment type="similarity">
    <text evidence="1 3">Belongs to the TPP enzyme family.</text>
</comment>
<dbReference type="Pfam" id="PF02776">
    <property type="entry name" value="TPP_enzyme_N"/>
    <property type="match status" value="1"/>
</dbReference>
<keyword evidence="2 3" id="KW-0786">Thiamine pyrophosphate</keyword>
<dbReference type="InterPro" id="IPR047210">
    <property type="entry name" value="TPP_PYR_POXB-like"/>
</dbReference>
<keyword evidence="7" id="KW-0670">Pyruvate</keyword>
<feature type="domain" description="Thiamine pyrophosphate enzyme N-terminal TPP-binding" evidence="6">
    <location>
        <begin position="3"/>
        <end position="119"/>
    </location>
</feature>
<feature type="domain" description="Thiamine pyrophosphate enzyme TPP-binding" evidence="5">
    <location>
        <begin position="388"/>
        <end position="534"/>
    </location>
</feature>
<dbReference type="SUPFAM" id="SSF52467">
    <property type="entry name" value="DHS-like NAD/FAD-binding domain"/>
    <property type="match status" value="1"/>
</dbReference>
<reference evidence="8" key="1">
    <citation type="submission" date="2020-01" db="EMBL/GenBank/DDBJ databases">
        <title>'Steroidobacter agaridevorans' sp. nov., agar-degrading bacteria isolated from rhizosphere soils.</title>
        <authorList>
            <person name="Ikenaga M."/>
            <person name="Kataoka M."/>
            <person name="Murouchi A."/>
            <person name="Katsuragi S."/>
            <person name="Sakai M."/>
        </authorList>
    </citation>
    <scope>NUCLEOTIDE SEQUENCE [LARGE SCALE GENOMIC DNA]</scope>
    <source>
        <strain evidence="8">YU21-B</strain>
    </source>
</reference>
<feature type="domain" description="Thiamine pyrophosphate enzyme central" evidence="4">
    <location>
        <begin position="198"/>
        <end position="328"/>
    </location>
</feature>
<dbReference type="InterPro" id="IPR029061">
    <property type="entry name" value="THDP-binding"/>
</dbReference>
<evidence type="ECO:0000256" key="3">
    <source>
        <dbReference type="RuleBase" id="RU362132"/>
    </source>
</evidence>
<dbReference type="Gene3D" id="3.40.50.970">
    <property type="match status" value="2"/>
</dbReference>
<evidence type="ECO:0000313" key="8">
    <source>
        <dbReference type="Proteomes" id="UP000445000"/>
    </source>
</evidence>
<dbReference type="InterPro" id="IPR011766">
    <property type="entry name" value="TPP_enzyme_TPP-bd"/>
</dbReference>
<dbReference type="InterPro" id="IPR012001">
    <property type="entry name" value="Thiamin_PyroP_enz_TPP-bd_dom"/>
</dbReference>
<dbReference type="InterPro" id="IPR012000">
    <property type="entry name" value="Thiamin_PyroP_enz_cen_dom"/>
</dbReference>
<organism evidence="7 8">
    <name type="scientific">Steroidobacter agaridevorans</name>
    <dbReference type="NCBI Taxonomy" id="2695856"/>
    <lineage>
        <taxon>Bacteria</taxon>
        <taxon>Pseudomonadati</taxon>
        <taxon>Pseudomonadota</taxon>
        <taxon>Gammaproteobacteria</taxon>
        <taxon>Steroidobacterales</taxon>
        <taxon>Steroidobacteraceae</taxon>
        <taxon>Steroidobacter</taxon>
    </lineage>
</organism>
<dbReference type="Proteomes" id="UP000445000">
    <property type="component" value="Unassembled WGS sequence"/>
</dbReference>
<dbReference type="GO" id="GO:0003824">
    <property type="term" value="F:catalytic activity"/>
    <property type="evidence" value="ECO:0007669"/>
    <property type="project" value="InterPro"/>
</dbReference>
<proteinExistence type="inferred from homology"/>
<evidence type="ECO:0000256" key="2">
    <source>
        <dbReference type="ARBA" id="ARBA00023052"/>
    </source>
</evidence>
<sequence length="585" mass="62910">MSNAADLLIQTLANCGVDTIYGLPGDGINGIMEAIRTHPDQMRFIQVRHEESAAFMATAHAKLTGRLGCCLATSGPGGVHLLNGLYDAKGDGAAVIAITGLPYHDLIDTYTQQDVDQSRLFADVAVYSTRVMSAAHVENVVTLACRSALSKRGVAHLSIPVDVQEEKLEEADPSTRNKPHHTSVVSAEGLQLPQLDQVERAAELLNSASRVAILAGRGAAGAQEELLRTADLLGAPIVKALLGKAVVPDTHPLTTGGIGLLGTRPSHEAMEQCDALLIVGSTFPYIEYYPKPGQARVVQIDCDAARIGLRAPAEVGLVGDARAVLEMLNARLRRQESREFLQRAQDGMREWRRVLRESAMTDQHPMKPGRAAIELSERLADDAIVAWDSGHNTGLCARYIDAVGEQIFFGSGMMASMGCAVPYAIAAALIHPQRQVVAFVGDGGLSMLLGELATIVRYGLSIKVVVIKNNTLGQIKWEQMMFLGNPEYECDLQPIDFAAVADAMGIKGYRVVLPEDCGYVLEQALSHAGPALVEMNVDPNEPLLPPKRVAKYADNMEHALAQGTAGAHEIRQSLQEQPSRSMLQS</sequence>
<name>A0A829Y9M3_9GAMM</name>
<comment type="caution">
    <text evidence="7">The sequence shown here is derived from an EMBL/GenBank/DDBJ whole genome shotgun (WGS) entry which is preliminary data.</text>
</comment>
<dbReference type="RefSeq" id="WP_161810989.1">
    <property type="nucleotide sequence ID" value="NZ_BLJN01000001.1"/>
</dbReference>
<dbReference type="GO" id="GO:0019752">
    <property type="term" value="P:carboxylic acid metabolic process"/>
    <property type="evidence" value="ECO:0007669"/>
    <property type="project" value="UniProtKB-ARBA"/>
</dbReference>
<evidence type="ECO:0000256" key="1">
    <source>
        <dbReference type="ARBA" id="ARBA00007812"/>
    </source>
</evidence>
<dbReference type="GO" id="GO:0000287">
    <property type="term" value="F:magnesium ion binding"/>
    <property type="evidence" value="ECO:0007669"/>
    <property type="project" value="InterPro"/>
</dbReference>
<dbReference type="InterPro" id="IPR000399">
    <property type="entry name" value="TPP-bd_CS"/>
</dbReference>
<dbReference type="Pfam" id="PF00205">
    <property type="entry name" value="TPP_enzyme_M"/>
    <property type="match status" value="1"/>
</dbReference>
<dbReference type="Gene3D" id="3.40.50.1220">
    <property type="entry name" value="TPP-binding domain"/>
    <property type="match status" value="1"/>
</dbReference>
<evidence type="ECO:0000313" key="7">
    <source>
        <dbReference type="EMBL" id="GFE79302.1"/>
    </source>
</evidence>
<dbReference type="InterPro" id="IPR047212">
    <property type="entry name" value="TPP_POXB-like"/>
</dbReference>
<dbReference type="InterPro" id="IPR047211">
    <property type="entry name" value="POXB-like"/>
</dbReference>
<dbReference type="Pfam" id="PF02775">
    <property type="entry name" value="TPP_enzyme_C"/>
    <property type="match status" value="1"/>
</dbReference>
<dbReference type="CDD" id="cd02014">
    <property type="entry name" value="TPP_POX"/>
    <property type="match status" value="1"/>
</dbReference>
<dbReference type="PROSITE" id="PS00187">
    <property type="entry name" value="TPP_ENZYMES"/>
    <property type="match status" value="1"/>
</dbReference>
<dbReference type="InterPro" id="IPR029035">
    <property type="entry name" value="DHS-like_NAD/FAD-binding_dom"/>
</dbReference>
<dbReference type="PANTHER" id="PTHR42981">
    <property type="entry name" value="PYRUVATE DEHYDROGENASE [UBIQUINONE]"/>
    <property type="match status" value="1"/>
</dbReference>
<dbReference type="PANTHER" id="PTHR42981:SF2">
    <property type="entry name" value="PYRUVATE DEHYDROGENASE [UBIQUINONE]"/>
    <property type="match status" value="1"/>
</dbReference>
<dbReference type="GO" id="GO:0030976">
    <property type="term" value="F:thiamine pyrophosphate binding"/>
    <property type="evidence" value="ECO:0007669"/>
    <property type="project" value="InterPro"/>
</dbReference>
<dbReference type="EMBL" id="BLJN01000001">
    <property type="protein sequence ID" value="GFE79302.1"/>
    <property type="molecule type" value="Genomic_DNA"/>
</dbReference>
<accession>A0A829Y9M3</accession>
<dbReference type="CDD" id="cd07039">
    <property type="entry name" value="TPP_PYR_POX"/>
    <property type="match status" value="1"/>
</dbReference>